<accession>A0A3E4E9G4</accession>
<evidence type="ECO:0000256" key="1">
    <source>
        <dbReference type="SAM" id="Phobius"/>
    </source>
</evidence>
<evidence type="ECO:0000313" key="2">
    <source>
        <dbReference type="EMBL" id="RGI67191.1"/>
    </source>
</evidence>
<dbReference type="Proteomes" id="UP000260642">
    <property type="component" value="Unassembled WGS sequence"/>
</dbReference>
<dbReference type="EMBL" id="QSOB01000013">
    <property type="protein sequence ID" value="RGI67191.1"/>
    <property type="molecule type" value="Genomic_DNA"/>
</dbReference>
<sequence length="237" mass="26819">MKVSGKLSYKSAIIVNDVFFKDIDELLREYFEKPKYSAQLINGDEVEFESVSELISYDNFSNRAIKTMRIGFGIGNYIRIEPSMAFINGYKSTLEMGFEVENNDKSEEIKRKVNDLCDKHKQSFMYTAASRFTLMHICILLWGLSFISNLNVLITHKTDDGTMSNSTIVAAVTVGVVIMLLISAALSWIIKQYFPAIVFYLGENIKSVEKKSKTKSNIFWCIIVAGIVSAIVSSFFN</sequence>
<dbReference type="RefSeq" id="WP_117482665.1">
    <property type="nucleotide sequence ID" value="NZ_QSOB01000013.1"/>
</dbReference>
<keyword evidence="1" id="KW-1133">Transmembrane helix</keyword>
<reference evidence="2 3" key="1">
    <citation type="submission" date="2018-08" db="EMBL/GenBank/DDBJ databases">
        <title>A genome reference for cultivated species of the human gut microbiota.</title>
        <authorList>
            <person name="Zou Y."/>
            <person name="Xue W."/>
            <person name="Luo G."/>
        </authorList>
    </citation>
    <scope>NUCLEOTIDE SEQUENCE [LARGE SCALE GENOMIC DNA]</scope>
    <source>
        <strain evidence="2 3">TM10-3</strain>
    </source>
</reference>
<dbReference type="AlphaFoldDB" id="A0A3E4E9G4"/>
<feature type="transmembrane region" description="Helical" evidence="1">
    <location>
        <begin position="218"/>
        <end position="236"/>
    </location>
</feature>
<feature type="transmembrane region" description="Helical" evidence="1">
    <location>
        <begin position="128"/>
        <end position="148"/>
    </location>
</feature>
<gene>
    <name evidence="2" type="ORF">DXD95_09900</name>
</gene>
<evidence type="ECO:0000313" key="3">
    <source>
        <dbReference type="Proteomes" id="UP000260642"/>
    </source>
</evidence>
<name>A0A3E4E9G4_9FIRM</name>
<comment type="caution">
    <text evidence="2">The sequence shown here is derived from an EMBL/GenBank/DDBJ whole genome shotgun (WGS) entry which is preliminary data.</text>
</comment>
<feature type="transmembrane region" description="Helical" evidence="1">
    <location>
        <begin position="168"/>
        <end position="190"/>
    </location>
</feature>
<proteinExistence type="predicted"/>
<organism evidence="2 3">
    <name type="scientific">Agathobacter rectalis</name>
    <dbReference type="NCBI Taxonomy" id="39491"/>
    <lineage>
        <taxon>Bacteria</taxon>
        <taxon>Bacillati</taxon>
        <taxon>Bacillota</taxon>
        <taxon>Clostridia</taxon>
        <taxon>Lachnospirales</taxon>
        <taxon>Lachnospiraceae</taxon>
        <taxon>Agathobacter</taxon>
    </lineage>
</organism>
<protein>
    <submittedName>
        <fullName evidence="2">Uncharacterized protein</fullName>
    </submittedName>
</protein>
<keyword evidence="1" id="KW-0812">Transmembrane</keyword>
<keyword evidence="1" id="KW-0472">Membrane</keyword>